<reference evidence="4" key="1">
    <citation type="journal article" date="2007" name="Genome Biol.">
        <title>Comparison of Francisella tularensis genomes reveals evolutionary events associated with the emergence of human pathogenic strains.</title>
        <authorList>
            <person name="Rohmer L."/>
            <person name="Fong C."/>
            <person name="Abmayr S."/>
            <person name="Wasnick M."/>
            <person name="Larson Freeman T.J."/>
            <person name="Radey M."/>
            <person name="Guina T."/>
            <person name="Svensson K."/>
            <person name="Hayden H.S."/>
            <person name="Jacobs M."/>
            <person name="Gallagher L.A."/>
            <person name="Manoil C."/>
            <person name="Ernst R.K."/>
            <person name="Drees B."/>
            <person name="Buckley D."/>
            <person name="Haugen E."/>
            <person name="Bovee D."/>
            <person name="Zhou Y."/>
            <person name="Chang J."/>
            <person name="Levy R."/>
            <person name="Lim R."/>
            <person name="Gillett W."/>
            <person name="Guenthener D."/>
            <person name="Kang A."/>
            <person name="Shaffer S.A."/>
            <person name="Taylor G."/>
            <person name="Chen J."/>
            <person name="Gallis B."/>
            <person name="D'Argenio D.A."/>
            <person name="Forsman M."/>
            <person name="Olson M.V."/>
            <person name="Goodlett D.R."/>
            <person name="Kaul R."/>
            <person name="Miller S.I."/>
            <person name="Brittnacher M.J."/>
        </authorList>
    </citation>
    <scope>NUCLEOTIDE SEQUENCE [LARGE SCALE GENOMIC DNA]</scope>
    <source>
        <strain evidence="4">U112</strain>
    </source>
</reference>
<accession>A0Q608</accession>
<organism evidence="3 4">
    <name type="scientific">Francisella tularensis subsp. novicida (strain ATCC 15482 / CCUG 33449 / U112)</name>
    <dbReference type="NCBI Taxonomy" id="401614"/>
    <lineage>
        <taxon>Bacteria</taxon>
        <taxon>Pseudomonadati</taxon>
        <taxon>Pseudomonadota</taxon>
        <taxon>Gammaproteobacteria</taxon>
        <taxon>Thiotrichales</taxon>
        <taxon>Francisellaceae</taxon>
        <taxon>Francisella</taxon>
    </lineage>
</organism>
<gene>
    <name evidence="3" type="ordered locus">FTN_0782</name>
</gene>
<dbReference type="AlphaFoldDB" id="A0Q608"/>
<evidence type="ECO:0000256" key="1">
    <source>
        <dbReference type="SAM" id="MobiDB-lite"/>
    </source>
</evidence>
<feature type="compositionally biased region" description="Polar residues" evidence="1">
    <location>
        <begin position="138"/>
        <end position="153"/>
    </location>
</feature>
<feature type="compositionally biased region" description="Basic and acidic residues" evidence="1">
    <location>
        <begin position="123"/>
        <end position="135"/>
    </location>
</feature>
<evidence type="ECO:0000313" key="4">
    <source>
        <dbReference type="Proteomes" id="UP000000762"/>
    </source>
</evidence>
<feature type="region of interest" description="Disordered" evidence="1">
    <location>
        <begin position="169"/>
        <end position="191"/>
    </location>
</feature>
<keyword evidence="4" id="KW-1185">Reference proteome</keyword>
<dbReference type="Proteomes" id="UP000000762">
    <property type="component" value="Chromosome"/>
</dbReference>
<dbReference type="EMBL" id="CP000439">
    <property type="protein sequence ID" value="ABK89673.1"/>
    <property type="molecule type" value="Genomic_DNA"/>
</dbReference>
<feature type="chain" id="PRO_5002629241" evidence="2">
    <location>
        <begin position="22"/>
        <end position="191"/>
    </location>
</feature>
<evidence type="ECO:0000313" key="3">
    <source>
        <dbReference type="EMBL" id="ABK89673.1"/>
    </source>
</evidence>
<keyword evidence="2" id="KW-0732">Signal</keyword>
<feature type="compositionally biased region" description="Polar residues" evidence="1">
    <location>
        <begin position="175"/>
        <end position="191"/>
    </location>
</feature>
<sequence>MMKKLILTSILGFIFAAPAFSFDNPNDGSDSTKVTSNVTNMSNTVPRDANVVQQPIPRDSVRNMQSHRQIINQRNKQQVSQMTKRHLGGISEENLQSPRVTKKDLKQNHGDNNSAKQLNNSKNDTRNIDKDKDDENPNLANLATPAPTNIRNNLMISDEDRSLNRQMMINGPQGGFQNNQPRGIGGTSANL</sequence>
<feature type="signal peptide" evidence="2">
    <location>
        <begin position="1"/>
        <end position="21"/>
    </location>
</feature>
<protein>
    <submittedName>
        <fullName evidence="3">Uncharacterized protein</fullName>
    </submittedName>
</protein>
<dbReference type="KEGG" id="ftn:FTN_0782"/>
<feature type="region of interest" description="Disordered" evidence="1">
    <location>
        <begin position="72"/>
        <end position="153"/>
    </location>
</feature>
<feature type="compositionally biased region" description="Polar residues" evidence="1">
    <location>
        <begin position="72"/>
        <end position="82"/>
    </location>
</feature>
<name>A0Q608_FRATN</name>
<proteinExistence type="predicted"/>
<feature type="compositionally biased region" description="Polar residues" evidence="1">
    <location>
        <begin position="110"/>
        <end position="122"/>
    </location>
</feature>
<evidence type="ECO:0000256" key="2">
    <source>
        <dbReference type="SAM" id="SignalP"/>
    </source>
</evidence>